<reference evidence="1" key="1">
    <citation type="submission" date="2022-06" db="EMBL/GenBank/DDBJ databases">
        <title>Aeoliella straminimaris, a novel planctomycete from sediments.</title>
        <authorList>
            <person name="Vitorino I.R."/>
            <person name="Lage O.M."/>
        </authorList>
    </citation>
    <scope>NUCLEOTIDE SEQUENCE</scope>
    <source>
        <strain evidence="1">ICT_H6.2</strain>
    </source>
</reference>
<gene>
    <name evidence="1" type="ORF">NG895_12320</name>
</gene>
<evidence type="ECO:0000313" key="1">
    <source>
        <dbReference type="EMBL" id="MCO6044694.1"/>
    </source>
</evidence>
<comment type="caution">
    <text evidence="1">The sequence shown here is derived from an EMBL/GenBank/DDBJ whole genome shotgun (WGS) entry which is preliminary data.</text>
</comment>
<evidence type="ECO:0000313" key="2">
    <source>
        <dbReference type="Proteomes" id="UP001155241"/>
    </source>
</evidence>
<name>A0A9X2FA20_9BACT</name>
<dbReference type="AlphaFoldDB" id="A0A9X2FA20"/>
<protein>
    <submittedName>
        <fullName evidence="1">Uncharacterized protein</fullName>
    </submittedName>
</protein>
<dbReference type="Proteomes" id="UP001155241">
    <property type="component" value="Unassembled WGS sequence"/>
</dbReference>
<keyword evidence="2" id="KW-1185">Reference proteome</keyword>
<accession>A0A9X2FA20</accession>
<sequence>MQATISARRPKSVTLDQVVDAADPHTWRFAGEEVNAAITELQAEAIELQAAAAGDVERALQDSTGDTYEDLQRKRDMLAAVRYSCGQKALEIAQAWHQVIDQAEVSLRAKQGDLAAVADKEREKSRKALLKANSGPESDPVFANAPQVAERKFAHKVAATTNVAKAMADANDCRNELRAIPEHRRRAQQAVSLAERYLADFRRRFIESAAR</sequence>
<dbReference type="RefSeq" id="WP_252852810.1">
    <property type="nucleotide sequence ID" value="NZ_JAMXLR010000038.1"/>
</dbReference>
<dbReference type="EMBL" id="JAMXLR010000038">
    <property type="protein sequence ID" value="MCO6044694.1"/>
    <property type="molecule type" value="Genomic_DNA"/>
</dbReference>
<proteinExistence type="predicted"/>
<organism evidence="1 2">
    <name type="scientific">Aeoliella straminimaris</name>
    <dbReference type="NCBI Taxonomy" id="2954799"/>
    <lineage>
        <taxon>Bacteria</taxon>
        <taxon>Pseudomonadati</taxon>
        <taxon>Planctomycetota</taxon>
        <taxon>Planctomycetia</taxon>
        <taxon>Pirellulales</taxon>
        <taxon>Lacipirellulaceae</taxon>
        <taxon>Aeoliella</taxon>
    </lineage>
</organism>